<reference evidence="1 2" key="1">
    <citation type="submission" date="2019-09" db="EMBL/GenBank/DDBJ databases">
        <title>Genome sequence and assembly of Taibaiella sp.</title>
        <authorList>
            <person name="Chhetri G."/>
        </authorList>
    </citation>
    <scope>NUCLEOTIDE SEQUENCE [LARGE SCALE GENOMIC DNA]</scope>
    <source>
        <strain evidence="1 2">KVB11</strain>
    </source>
</reference>
<evidence type="ECO:0000313" key="1">
    <source>
        <dbReference type="EMBL" id="KAA5536506.1"/>
    </source>
</evidence>
<proteinExistence type="predicted"/>
<dbReference type="AlphaFoldDB" id="A0A5M6CNC2"/>
<name>A0A5M6CNC2_9BACT</name>
<gene>
    <name evidence="1" type="ORF">F0919_02225</name>
</gene>
<dbReference type="Proteomes" id="UP000323632">
    <property type="component" value="Unassembled WGS sequence"/>
</dbReference>
<sequence length="74" mass="8260">MYTTYHLSSAQEITPDILESIKATFKSKPITITVEEEIDTTTHLASSSANKAMLEKSLKQAKKGKFIELKSKDL</sequence>
<dbReference type="EMBL" id="VWSH01000001">
    <property type="protein sequence ID" value="KAA5536506.1"/>
    <property type="molecule type" value="Genomic_DNA"/>
</dbReference>
<evidence type="ECO:0000313" key="2">
    <source>
        <dbReference type="Proteomes" id="UP000323632"/>
    </source>
</evidence>
<organism evidence="1 2">
    <name type="scientific">Taibaiella lutea</name>
    <dbReference type="NCBI Taxonomy" id="2608001"/>
    <lineage>
        <taxon>Bacteria</taxon>
        <taxon>Pseudomonadati</taxon>
        <taxon>Bacteroidota</taxon>
        <taxon>Chitinophagia</taxon>
        <taxon>Chitinophagales</taxon>
        <taxon>Chitinophagaceae</taxon>
        <taxon>Taibaiella</taxon>
    </lineage>
</organism>
<keyword evidence="2" id="KW-1185">Reference proteome</keyword>
<dbReference type="RefSeq" id="WP_150031083.1">
    <property type="nucleotide sequence ID" value="NZ_VWSH01000001.1"/>
</dbReference>
<comment type="caution">
    <text evidence="1">The sequence shown here is derived from an EMBL/GenBank/DDBJ whole genome shotgun (WGS) entry which is preliminary data.</text>
</comment>
<accession>A0A5M6CNC2</accession>
<protein>
    <submittedName>
        <fullName evidence="1">Uncharacterized protein</fullName>
    </submittedName>
</protein>